<feature type="domain" description="Peptidase S26" evidence="7">
    <location>
        <begin position="3"/>
        <end position="153"/>
    </location>
</feature>
<dbReference type="GO" id="GO:0006465">
    <property type="term" value="P:signal peptide processing"/>
    <property type="evidence" value="ECO:0007669"/>
    <property type="project" value="InterPro"/>
</dbReference>
<dbReference type="InterPro" id="IPR036286">
    <property type="entry name" value="LexA/Signal_pep-like_sf"/>
</dbReference>
<dbReference type="CDD" id="cd06530">
    <property type="entry name" value="S26_SPase_I"/>
    <property type="match status" value="1"/>
</dbReference>
<sequence length="159" mass="17740">MWPNYPKGSTIEIIPVQEWQRPIVTGDVIAFLPEQYRAVWIKRVAAVGGDKVQMKKGVLYVNDKPIDRKRLPNRDYIAAGKPKKGVACFSEQAQAGPFEVCEIAGETGYWDTTYVNTVPPDSYFVLGDNRDNSTDSRDDRVGFVDRKSVLGVVAKSTKA</sequence>
<protein>
    <recommendedName>
        <fullName evidence="4 6">Signal peptidase I</fullName>
        <ecNumber evidence="3 6">3.4.21.89</ecNumber>
    </recommendedName>
</protein>
<keyword evidence="9" id="KW-1185">Reference proteome</keyword>
<reference evidence="8 9" key="1">
    <citation type="submission" date="2018-05" db="EMBL/GenBank/DDBJ databases">
        <title>Genomic Encyclopedia of Type Strains, Phase IV (KMG-IV): sequencing the most valuable type-strain genomes for metagenomic binning, comparative biology and taxonomic classification.</title>
        <authorList>
            <person name="Goeker M."/>
        </authorList>
    </citation>
    <scope>NUCLEOTIDE SEQUENCE [LARGE SCALE GENOMIC DNA]</scope>
    <source>
        <strain evidence="8 9">DSM 6462</strain>
    </source>
</reference>
<dbReference type="EC" id="3.4.21.89" evidence="3 6"/>
<dbReference type="PROSITE" id="PS00760">
    <property type="entry name" value="SPASE_I_2"/>
    <property type="match status" value="1"/>
</dbReference>
<dbReference type="PRINTS" id="PR00727">
    <property type="entry name" value="LEADERPTASE"/>
</dbReference>
<comment type="subcellular location">
    <subcellularLocation>
        <location evidence="6">Membrane</location>
        <topology evidence="6">Single-pass type II membrane protein</topology>
    </subcellularLocation>
</comment>
<dbReference type="PROSITE" id="PS00761">
    <property type="entry name" value="SPASE_I_3"/>
    <property type="match status" value="1"/>
</dbReference>
<dbReference type="InterPro" id="IPR019533">
    <property type="entry name" value="Peptidase_S26"/>
</dbReference>
<evidence type="ECO:0000256" key="1">
    <source>
        <dbReference type="ARBA" id="ARBA00000677"/>
    </source>
</evidence>
<evidence type="ECO:0000313" key="9">
    <source>
        <dbReference type="Proteomes" id="UP000248021"/>
    </source>
</evidence>
<dbReference type="GO" id="GO:0009003">
    <property type="term" value="F:signal peptidase activity"/>
    <property type="evidence" value="ECO:0007669"/>
    <property type="project" value="UniProtKB-EC"/>
</dbReference>
<evidence type="ECO:0000259" key="7">
    <source>
        <dbReference type="Pfam" id="PF10502"/>
    </source>
</evidence>
<organism evidence="8 9">
    <name type="scientific">Chelatococcus asaccharovorans</name>
    <dbReference type="NCBI Taxonomy" id="28210"/>
    <lineage>
        <taxon>Bacteria</taxon>
        <taxon>Pseudomonadati</taxon>
        <taxon>Pseudomonadota</taxon>
        <taxon>Alphaproteobacteria</taxon>
        <taxon>Hyphomicrobiales</taxon>
        <taxon>Chelatococcaceae</taxon>
        <taxon>Chelatococcus</taxon>
    </lineage>
</organism>
<dbReference type="PANTHER" id="PTHR43390:SF1">
    <property type="entry name" value="CHLOROPLAST PROCESSING PEPTIDASE"/>
    <property type="match status" value="1"/>
</dbReference>
<dbReference type="PANTHER" id="PTHR43390">
    <property type="entry name" value="SIGNAL PEPTIDASE I"/>
    <property type="match status" value="1"/>
</dbReference>
<dbReference type="EMBL" id="QJJK01000011">
    <property type="protein sequence ID" value="PXW54637.1"/>
    <property type="molecule type" value="Genomic_DNA"/>
</dbReference>
<name>A0A2V3TZR9_9HYPH</name>
<evidence type="ECO:0000256" key="2">
    <source>
        <dbReference type="ARBA" id="ARBA00009370"/>
    </source>
</evidence>
<dbReference type="InterPro" id="IPR019758">
    <property type="entry name" value="Pept_S26A_signal_pept_1_CS"/>
</dbReference>
<accession>A0A2V3TZR9</accession>
<evidence type="ECO:0000256" key="6">
    <source>
        <dbReference type="RuleBase" id="RU362042"/>
    </source>
</evidence>
<evidence type="ECO:0000256" key="5">
    <source>
        <dbReference type="ARBA" id="ARBA00022801"/>
    </source>
</evidence>
<keyword evidence="5 6" id="KW-0378">Hydrolase</keyword>
<dbReference type="Gene3D" id="2.10.109.10">
    <property type="entry name" value="Umud Fragment, subunit A"/>
    <property type="match status" value="1"/>
</dbReference>
<dbReference type="GO" id="GO:0004252">
    <property type="term" value="F:serine-type endopeptidase activity"/>
    <property type="evidence" value="ECO:0007669"/>
    <property type="project" value="InterPro"/>
</dbReference>
<gene>
    <name evidence="8" type="ORF">C7450_111169</name>
</gene>
<dbReference type="SUPFAM" id="SSF51306">
    <property type="entry name" value="LexA/Signal peptidase"/>
    <property type="match status" value="1"/>
</dbReference>
<dbReference type="Pfam" id="PF10502">
    <property type="entry name" value="Peptidase_S26"/>
    <property type="match status" value="1"/>
</dbReference>
<dbReference type="GO" id="GO:0016020">
    <property type="term" value="C:membrane"/>
    <property type="evidence" value="ECO:0007669"/>
    <property type="project" value="UniProtKB-SubCell"/>
</dbReference>
<dbReference type="InterPro" id="IPR000223">
    <property type="entry name" value="Pept_S26A_signal_pept_1"/>
</dbReference>
<evidence type="ECO:0000256" key="4">
    <source>
        <dbReference type="ARBA" id="ARBA00019232"/>
    </source>
</evidence>
<evidence type="ECO:0000256" key="3">
    <source>
        <dbReference type="ARBA" id="ARBA00013208"/>
    </source>
</evidence>
<dbReference type="AlphaFoldDB" id="A0A2V3TZR9"/>
<proteinExistence type="inferred from homology"/>
<dbReference type="NCBIfam" id="TIGR02227">
    <property type="entry name" value="sigpep_I_bact"/>
    <property type="match status" value="1"/>
</dbReference>
<keyword evidence="6" id="KW-0645">Protease</keyword>
<dbReference type="Proteomes" id="UP000248021">
    <property type="component" value="Unassembled WGS sequence"/>
</dbReference>
<comment type="catalytic activity">
    <reaction evidence="1 6">
        <text>Cleavage of hydrophobic, N-terminal signal or leader sequences from secreted and periplasmic proteins.</text>
        <dbReference type="EC" id="3.4.21.89"/>
    </reaction>
</comment>
<dbReference type="InterPro" id="IPR019757">
    <property type="entry name" value="Pept_S26A_signal_pept_1_Lys-AS"/>
</dbReference>
<comment type="similarity">
    <text evidence="2 6">Belongs to the peptidase S26 family.</text>
</comment>
<comment type="caution">
    <text evidence="8">The sequence shown here is derived from an EMBL/GenBank/DDBJ whole genome shotgun (WGS) entry which is preliminary data.</text>
</comment>
<evidence type="ECO:0000313" key="8">
    <source>
        <dbReference type="EMBL" id="PXW54637.1"/>
    </source>
</evidence>